<dbReference type="EMBL" id="BRYB01000665">
    <property type="protein sequence ID" value="GMI34969.1"/>
    <property type="molecule type" value="Genomic_DNA"/>
</dbReference>
<dbReference type="InterPro" id="IPR040362">
    <property type="entry name" value="RELCH"/>
</dbReference>
<evidence type="ECO:0000256" key="1">
    <source>
        <dbReference type="SAM" id="Coils"/>
    </source>
</evidence>
<dbReference type="Proteomes" id="UP001165060">
    <property type="component" value="Unassembled WGS sequence"/>
</dbReference>
<feature type="region of interest" description="Disordered" evidence="2">
    <location>
        <begin position="180"/>
        <end position="199"/>
    </location>
</feature>
<dbReference type="InterPro" id="IPR016024">
    <property type="entry name" value="ARM-type_fold"/>
</dbReference>
<evidence type="ECO:0000256" key="2">
    <source>
        <dbReference type="SAM" id="MobiDB-lite"/>
    </source>
</evidence>
<comment type="caution">
    <text evidence="3">The sequence shown here is derived from an EMBL/GenBank/DDBJ whole genome shotgun (WGS) entry which is preliminary data.</text>
</comment>
<evidence type="ECO:0000313" key="3">
    <source>
        <dbReference type="EMBL" id="GMI34969.1"/>
    </source>
</evidence>
<keyword evidence="1" id="KW-0175">Coiled coil</keyword>
<dbReference type="InterPro" id="IPR006594">
    <property type="entry name" value="LisH"/>
</dbReference>
<name>A0ABQ6MWJ5_9STRA</name>
<feature type="compositionally biased region" description="Low complexity" evidence="2">
    <location>
        <begin position="121"/>
        <end position="134"/>
    </location>
</feature>
<feature type="compositionally biased region" description="Pro residues" evidence="2">
    <location>
        <begin position="135"/>
        <end position="149"/>
    </location>
</feature>
<gene>
    <name evidence="3" type="ORF">TeGR_g11008</name>
</gene>
<dbReference type="PANTHER" id="PTHR32059">
    <property type="entry name" value="RAB11-BINDING PROTEIN RELCH"/>
    <property type="match status" value="1"/>
</dbReference>
<accession>A0ABQ6MWJ5</accession>
<dbReference type="PANTHER" id="PTHR32059:SF0">
    <property type="entry name" value="RAB11-BINDING PROTEIN RELCH"/>
    <property type="match status" value="1"/>
</dbReference>
<reference evidence="3 4" key="1">
    <citation type="journal article" date="2023" name="Commun. Biol.">
        <title>Genome analysis of Parmales, the sister group of diatoms, reveals the evolutionary specialization of diatoms from phago-mixotrophs to photoautotrophs.</title>
        <authorList>
            <person name="Ban H."/>
            <person name="Sato S."/>
            <person name="Yoshikawa S."/>
            <person name="Yamada K."/>
            <person name="Nakamura Y."/>
            <person name="Ichinomiya M."/>
            <person name="Sato N."/>
            <person name="Blanc-Mathieu R."/>
            <person name="Endo H."/>
            <person name="Kuwata A."/>
            <person name="Ogata H."/>
        </authorList>
    </citation>
    <scope>NUCLEOTIDE SEQUENCE [LARGE SCALE GENOMIC DNA]</scope>
</reference>
<dbReference type="SUPFAM" id="SSF48371">
    <property type="entry name" value="ARM repeat"/>
    <property type="match status" value="1"/>
</dbReference>
<feature type="coiled-coil region" evidence="1">
    <location>
        <begin position="249"/>
        <end position="283"/>
    </location>
</feature>
<keyword evidence="4" id="KW-1185">Reference proteome</keyword>
<dbReference type="SMART" id="SM00667">
    <property type="entry name" value="LisH"/>
    <property type="match status" value="2"/>
</dbReference>
<evidence type="ECO:0000313" key="4">
    <source>
        <dbReference type="Proteomes" id="UP001165060"/>
    </source>
</evidence>
<dbReference type="InterPro" id="IPR011989">
    <property type="entry name" value="ARM-like"/>
</dbReference>
<dbReference type="Gene3D" id="1.25.10.10">
    <property type="entry name" value="Leucine-rich Repeat Variant"/>
    <property type="match status" value="1"/>
</dbReference>
<feature type="compositionally biased region" description="Pro residues" evidence="2">
    <location>
        <begin position="183"/>
        <end position="199"/>
    </location>
</feature>
<feature type="compositionally biased region" description="Pro residues" evidence="2">
    <location>
        <begin position="110"/>
        <end position="120"/>
    </location>
</feature>
<organism evidence="3 4">
    <name type="scientific">Tetraparma gracilis</name>
    <dbReference type="NCBI Taxonomy" id="2962635"/>
    <lineage>
        <taxon>Eukaryota</taxon>
        <taxon>Sar</taxon>
        <taxon>Stramenopiles</taxon>
        <taxon>Ochrophyta</taxon>
        <taxon>Bolidophyceae</taxon>
        <taxon>Parmales</taxon>
        <taxon>Triparmaceae</taxon>
        <taxon>Tetraparma</taxon>
    </lineage>
</organism>
<proteinExistence type="predicted"/>
<feature type="region of interest" description="Disordered" evidence="2">
    <location>
        <begin position="108"/>
        <end position="153"/>
    </location>
</feature>
<protein>
    <recommendedName>
        <fullName evidence="5">LisH domain-containing protein</fullName>
    </recommendedName>
</protein>
<sequence length="1036" mass="107632">MFVSPSPASALSFIASFLLHNRFYLTALELHSELHTSNLDPPALSLLSSAFTSPLFTSSLASLPPASPLFTAPFGENSISSAFTSRDERISLLEHDNRCLKEDLEALQSLPPPAPSPAPALTPASTSSHRTPSTPSFPTPSTPAPPPLSPSHSAALTSLVKAYLQSNNYRLTAATFSSELPPSLLPPSPSPSSPPPPPDLLENLFAASLLAPTRHATAEEVAELASSNASLASSNASLTSSNDALASSNADLNSANASLVTKNAALEAELLELRQKVATLESDLSASSSAPSSDASSTMAATLASSLPPLCSLLPAPSRLPSLGPLLSEALLHCPRQSQQKNLSLGLLLLLKRPQKAQREQILSHLITASASWSPDTIKNVILDQSLELAHTHNIDEIRLLSLSVCVRFGPGQPASFISSSMLPVFQALTDPACSAVVRKAVISAYPSLLLGGSVQEHWEFLRKALRQDTPEMQTCTRKLLSATLSHYADTDMSQVWSLLALYQTSLQESAAPPTDHAFFFSACSALQNLLPFIVELMDEEEQNLKVEDVVTGRLASEGESPSISSWPGFSFLTSLLHTAVGLIASKPPFPVAGALDCSAALLRTLCSELGKEYTQTITLVVVVAKLGVKLGDVIGGGVCPILDAGAEDRDARFARLRAVLGGPGETDVLRAILGEAGRAELDMEPSQVITLPSLPSHIVTSRLNNGRTVSVNSAASGSGLLPGDVVVQVGEGGGVSALRHRVAQGVRDDLLPVFLEVVVPCLGSAAQKGVLGKVVEATATAALPFDWSAVVAGLGKMCARSSGADNADKVVPSYLSVLFEASMLPDARVKAYAAVLLGGAARFVEREQVRGTVAPALLSLAHASQAEGVQVAAARVALNVLVDCTDPVAERALMGRVREYATRSAPFDLVSVALVDGLNAGVLSVGTSGRKADFWVACVCSLAGRACAPAQGGGGATRAVAKGLVACFAAFCQIGMVAVAGGGGGERREECLRGMRMLGSARAAGTREALVLEKMVATLELGGGGEGGGRVGYNG</sequence>
<evidence type="ECO:0008006" key="5">
    <source>
        <dbReference type="Google" id="ProtNLM"/>
    </source>
</evidence>
<dbReference type="PROSITE" id="PS50896">
    <property type="entry name" value="LISH"/>
    <property type="match status" value="1"/>
</dbReference>